<sequence>MQQGHPYSRIFPSLAFGLLLPIFLCGATPGSTDPIKEVLVPIWGEHIRISYPAQFLPPSPAAIDDHGIPHFYHQLAKSNYHPLLYSLRQVRRTLKLNDWLYYQLIEAAIKQTFSHRSKADRTLTVWFLLAQSGMDVRIGYRAKEVYLYAYSDEHLFRVPLVNDGGRTYFNLSTQRQAVQEDGAPLYFILFQPNPNGASFRFGLQSLPLLRPRPEQQQLKFLADGAWQHLEVTVDATMKMLMEQYPQLDETAYLDIPLSAALERTLIPQLEQLMMGKSPQQRAAFLAAFTRSAFAYQEDHAQFGYSRPMSAEEVLLHPYSDCEDRVALYVQLSKHLLGLPMLVVAFPDHLTLAVALPQTKGEAVRYENRNYYFCDPTGPAYSQSIGTVPQGYEKSPFRILKAYP</sequence>
<dbReference type="EMBL" id="VOOR01000003">
    <property type="protein sequence ID" value="TXB68873.1"/>
    <property type="molecule type" value="Genomic_DNA"/>
</dbReference>
<evidence type="ECO:0000313" key="1">
    <source>
        <dbReference type="EMBL" id="TXB68873.1"/>
    </source>
</evidence>
<dbReference type="OrthoDB" id="9816224at2"/>
<comment type="caution">
    <text evidence="1">The sequence shown here is derived from an EMBL/GenBank/DDBJ whole genome shotgun (WGS) entry which is preliminary data.</text>
</comment>
<accession>A0A5C6S5I5</accession>
<dbReference type="Proteomes" id="UP000321580">
    <property type="component" value="Unassembled WGS sequence"/>
</dbReference>
<organism evidence="1 2">
    <name type="scientific">Phaeodactylibacter luteus</name>
    <dbReference type="NCBI Taxonomy" id="1564516"/>
    <lineage>
        <taxon>Bacteria</taxon>
        <taxon>Pseudomonadati</taxon>
        <taxon>Bacteroidota</taxon>
        <taxon>Saprospiria</taxon>
        <taxon>Saprospirales</taxon>
        <taxon>Haliscomenobacteraceae</taxon>
        <taxon>Phaeodactylibacter</taxon>
    </lineage>
</organism>
<evidence type="ECO:0000313" key="2">
    <source>
        <dbReference type="Proteomes" id="UP000321580"/>
    </source>
</evidence>
<keyword evidence="2" id="KW-1185">Reference proteome</keyword>
<name>A0A5C6S5I5_9BACT</name>
<gene>
    <name evidence="1" type="ORF">FRY97_02060</name>
</gene>
<evidence type="ECO:0008006" key="3">
    <source>
        <dbReference type="Google" id="ProtNLM"/>
    </source>
</evidence>
<protein>
    <recommendedName>
        <fullName evidence="3">Transglutaminase domain-containing protein</fullName>
    </recommendedName>
</protein>
<dbReference type="RefSeq" id="WP_147165760.1">
    <property type="nucleotide sequence ID" value="NZ_VOOR01000003.1"/>
</dbReference>
<reference evidence="1 2" key="1">
    <citation type="submission" date="2019-08" db="EMBL/GenBank/DDBJ databases">
        <title>Genome of Phaeodactylibacter luteus.</title>
        <authorList>
            <person name="Bowman J.P."/>
        </authorList>
    </citation>
    <scope>NUCLEOTIDE SEQUENCE [LARGE SCALE GENOMIC DNA]</scope>
    <source>
        <strain evidence="1 2">KCTC 42180</strain>
    </source>
</reference>
<proteinExistence type="predicted"/>
<dbReference type="AlphaFoldDB" id="A0A5C6S5I5"/>